<gene>
    <name evidence="2" type="ORF">SAMN05421773_106224</name>
</gene>
<keyword evidence="1" id="KW-0812">Transmembrane</keyword>
<sequence>MVAAAGVLFAVAAVVGHALNDDNRLHLHWPPLLAHYKLHFGPGSVAAPLVALLIVVHGPALAARLPWRRLLLAGWMSALAWTISLGLIDGWQRGITSRLAKRSEYLTEVDQVTGLGVFLSTFTDRILLDSENNWTIHVAGHPPGALLTFVGLDRIGLSGPTWAAWFVLLTGASLVPAVLVTLRALGGGRELWARRAAPFLVLAPAAVWLGVSADAYFAAAGAWALALLALAATGRVRAPWAAALGSGLLLGWLLYLSYGMVLLAVPAVAVLLLAGNRRPLPWTLAGVLTVTALFTAGGFWWFDGYFTLYERYYQGAASDRPYAYFLWANLAAQVPVLGLAGLVALRRAGAVALRERRSGWRAAWREPRGVLLSLVAAAVLAALIANLSAMSKAETERIWLPFTVWMLAAAALLPRRSVRWWLAAQAAVAITVDHLFYTGW</sequence>
<reference evidence="2 3" key="1">
    <citation type="submission" date="2016-10" db="EMBL/GenBank/DDBJ databases">
        <authorList>
            <person name="de Groot N.N."/>
        </authorList>
    </citation>
    <scope>NUCLEOTIDE SEQUENCE [LARGE SCALE GENOMIC DNA]</scope>
    <source>
        <strain evidence="2 3">CGMCC 4.5739</strain>
    </source>
</reference>
<organism evidence="2 3">
    <name type="scientific">Streptomyces aidingensis</name>
    <dbReference type="NCBI Taxonomy" id="910347"/>
    <lineage>
        <taxon>Bacteria</taxon>
        <taxon>Bacillati</taxon>
        <taxon>Actinomycetota</taxon>
        <taxon>Actinomycetes</taxon>
        <taxon>Kitasatosporales</taxon>
        <taxon>Streptomycetaceae</taxon>
        <taxon>Streptomyces</taxon>
    </lineage>
</organism>
<feature type="transmembrane region" description="Helical" evidence="1">
    <location>
        <begin position="42"/>
        <end position="63"/>
    </location>
</feature>
<feature type="transmembrane region" description="Helical" evidence="1">
    <location>
        <begin position="282"/>
        <end position="302"/>
    </location>
</feature>
<feature type="transmembrane region" description="Helical" evidence="1">
    <location>
        <begin position="397"/>
        <end position="413"/>
    </location>
</feature>
<keyword evidence="1" id="KW-1133">Transmembrane helix</keyword>
<keyword evidence="3" id="KW-1185">Reference proteome</keyword>
<feature type="transmembrane region" description="Helical" evidence="1">
    <location>
        <begin position="70"/>
        <end position="88"/>
    </location>
</feature>
<dbReference type="AlphaFoldDB" id="A0A1I1MER4"/>
<feature type="transmembrane region" description="Helical" evidence="1">
    <location>
        <begin position="206"/>
        <end position="232"/>
    </location>
</feature>
<dbReference type="Proteomes" id="UP000199207">
    <property type="component" value="Unassembled WGS sequence"/>
</dbReference>
<dbReference type="STRING" id="910347.SAMN05421773_106224"/>
<dbReference type="EMBL" id="FOLM01000006">
    <property type="protein sequence ID" value="SFC83869.1"/>
    <property type="molecule type" value="Genomic_DNA"/>
</dbReference>
<feature type="transmembrane region" description="Helical" evidence="1">
    <location>
        <begin position="369"/>
        <end position="391"/>
    </location>
</feature>
<feature type="transmembrane region" description="Helical" evidence="1">
    <location>
        <begin position="252"/>
        <end position="275"/>
    </location>
</feature>
<feature type="transmembrane region" description="Helical" evidence="1">
    <location>
        <begin position="322"/>
        <end position="348"/>
    </location>
</feature>
<evidence type="ECO:0008006" key="4">
    <source>
        <dbReference type="Google" id="ProtNLM"/>
    </source>
</evidence>
<feature type="transmembrane region" description="Helical" evidence="1">
    <location>
        <begin position="162"/>
        <end position="185"/>
    </location>
</feature>
<proteinExistence type="predicted"/>
<evidence type="ECO:0000256" key="1">
    <source>
        <dbReference type="SAM" id="Phobius"/>
    </source>
</evidence>
<accession>A0A1I1MER4</accession>
<keyword evidence="1" id="KW-0472">Membrane</keyword>
<name>A0A1I1MER4_9ACTN</name>
<protein>
    <recommendedName>
        <fullName evidence="4">Integral membrane protein</fullName>
    </recommendedName>
</protein>
<evidence type="ECO:0000313" key="2">
    <source>
        <dbReference type="EMBL" id="SFC83869.1"/>
    </source>
</evidence>
<evidence type="ECO:0000313" key="3">
    <source>
        <dbReference type="Proteomes" id="UP000199207"/>
    </source>
</evidence>